<accession>A0AAD7B2D7</accession>
<reference evidence="1" key="1">
    <citation type="submission" date="2023-03" db="EMBL/GenBank/DDBJ databases">
        <title>Massive genome expansion in bonnet fungi (Mycena s.s.) driven by repeated elements and novel gene families across ecological guilds.</title>
        <authorList>
            <consortium name="Lawrence Berkeley National Laboratory"/>
            <person name="Harder C.B."/>
            <person name="Miyauchi S."/>
            <person name="Viragh M."/>
            <person name="Kuo A."/>
            <person name="Thoen E."/>
            <person name="Andreopoulos B."/>
            <person name="Lu D."/>
            <person name="Skrede I."/>
            <person name="Drula E."/>
            <person name="Henrissat B."/>
            <person name="Morin E."/>
            <person name="Kohler A."/>
            <person name="Barry K."/>
            <person name="LaButti K."/>
            <person name="Morin E."/>
            <person name="Salamov A."/>
            <person name="Lipzen A."/>
            <person name="Mereny Z."/>
            <person name="Hegedus B."/>
            <person name="Baldrian P."/>
            <person name="Stursova M."/>
            <person name="Weitz H."/>
            <person name="Taylor A."/>
            <person name="Grigoriev I.V."/>
            <person name="Nagy L.G."/>
            <person name="Martin F."/>
            <person name="Kauserud H."/>
        </authorList>
    </citation>
    <scope>NUCLEOTIDE SEQUENCE</scope>
    <source>
        <strain evidence="1">9284</strain>
    </source>
</reference>
<comment type="caution">
    <text evidence="1">The sequence shown here is derived from an EMBL/GenBank/DDBJ whole genome shotgun (WGS) entry which is preliminary data.</text>
</comment>
<sequence length="206" mass="22159">MRLRSTLHPIRGAAAQGLTNFWPFSSFFKSAGEVGAHDAGVTLSDISPTQTATVVITHDDDWREILRSGLNSSQDSSDWDALQLLQRACQGLNVREENGLAMFSRSTSTDPPRFSAHSGLPGMRRAQSSYANFAQPIFGEHLLGGEVHESSGGWDLHGFIADALAHRTAAPPPDGPTANVAAQPSRGIFPIDLTRDISRSKHSTLA</sequence>
<dbReference type="Proteomes" id="UP001221142">
    <property type="component" value="Unassembled WGS sequence"/>
</dbReference>
<name>A0AAD7B2D7_9AGAR</name>
<dbReference type="EMBL" id="JARKIF010000048">
    <property type="protein sequence ID" value="KAJ7607743.1"/>
    <property type="molecule type" value="Genomic_DNA"/>
</dbReference>
<dbReference type="AlphaFoldDB" id="A0AAD7B2D7"/>
<organism evidence="1 2">
    <name type="scientific">Roridomyces roridus</name>
    <dbReference type="NCBI Taxonomy" id="1738132"/>
    <lineage>
        <taxon>Eukaryota</taxon>
        <taxon>Fungi</taxon>
        <taxon>Dikarya</taxon>
        <taxon>Basidiomycota</taxon>
        <taxon>Agaricomycotina</taxon>
        <taxon>Agaricomycetes</taxon>
        <taxon>Agaricomycetidae</taxon>
        <taxon>Agaricales</taxon>
        <taxon>Marasmiineae</taxon>
        <taxon>Mycenaceae</taxon>
        <taxon>Roridomyces</taxon>
    </lineage>
</organism>
<keyword evidence="2" id="KW-1185">Reference proteome</keyword>
<proteinExistence type="predicted"/>
<evidence type="ECO:0000313" key="2">
    <source>
        <dbReference type="Proteomes" id="UP001221142"/>
    </source>
</evidence>
<protein>
    <submittedName>
        <fullName evidence="1">Uncharacterized protein</fullName>
    </submittedName>
</protein>
<evidence type="ECO:0000313" key="1">
    <source>
        <dbReference type="EMBL" id="KAJ7607743.1"/>
    </source>
</evidence>
<gene>
    <name evidence="1" type="ORF">FB45DRAFT_877618</name>
</gene>